<dbReference type="InterPro" id="IPR003819">
    <property type="entry name" value="TauD/TfdA-like"/>
</dbReference>
<dbReference type="InterPro" id="IPR014503">
    <property type="entry name" value="Clavaminate_syn-like"/>
</dbReference>
<comment type="cofactor">
    <cofactor evidence="1">
        <name>Fe(2+)</name>
        <dbReference type="ChEBI" id="CHEBI:29033"/>
    </cofactor>
</comment>
<dbReference type="PANTHER" id="PTHR10696:SF56">
    <property type="entry name" value="TAUD_TFDA-LIKE DOMAIN-CONTAINING PROTEIN"/>
    <property type="match status" value="1"/>
</dbReference>
<dbReference type="RefSeq" id="WP_150939125.1">
    <property type="nucleotide sequence ID" value="NZ_VYTZ01000017.1"/>
</dbReference>
<dbReference type="InterPro" id="IPR042098">
    <property type="entry name" value="TauD-like_sf"/>
</dbReference>
<reference evidence="10 11" key="1">
    <citation type="submission" date="2019-09" db="EMBL/GenBank/DDBJ databases">
        <title>Screening of Novel Bioactive Compounds from Soil-Associated.</title>
        <authorList>
            <person name="Gong X."/>
        </authorList>
    </citation>
    <scope>NUCLEOTIDE SEQUENCE [LARGE SCALE GENOMIC DNA]</scope>
    <source>
        <strain evidence="10 11">Gxj-6</strain>
    </source>
</reference>
<evidence type="ECO:0000256" key="5">
    <source>
        <dbReference type="ARBA" id="ARBA00023004"/>
    </source>
</evidence>
<dbReference type="Gene3D" id="3.60.130.10">
    <property type="entry name" value="Clavaminate synthase-like"/>
    <property type="match status" value="1"/>
</dbReference>
<keyword evidence="5 7" id="KW-0408">Iron</keyword>
<feature type="domain" description="TauD/TfdA-like" evidence="9">
    <location>
        <begin position="80"/>
        <end position="271"/>
    </location>
</feature>
<dbReference type="PANTHER" id="PTHR10696">
    <property type="entry name" value="GAMMA-BUTYROBETAINE HYDROXYLASE-RELATED"/>
    <property type="match status" value="1"/>
</dbReference>
<keyword evidence="11" id="KW-1185">Reference proteome</keyword>
<comment type="similarity">
    <text evidence="2">Belongs to the clavaminate synthase family.</text>
</comment>
<evidence type="ECO:0000259" key="9">
    <source>
        <dbReference type="Pfam" id="PF02668"/>
    </source>
</evidence>
<evidence type="ECO:0000256" key="4">
    <source>
        <dbReference type="ARBA" id="ARBA00023002"/>
    </source>
</evidence>
<protein>
    <recommendedName>
        <fullName evidence="9">TauD/TfdA-like domain-containing protein</fullName>
    </recommendedName>
</protein>
<keyword evidence="4" id="KW-0560">Oxidoreductase</keyword>
<evidence type="ECO:0000256" key="6">
    <source>
        <dbReference type="ARBA" id="ARBA00023194"/>
    </source>
</evidence>
<evidence type="ECO:0000313" key="11">
    <source>
        <dbReference type="Proteomes" id="UP000327011"/>
    </source>
</evidence>
<evidence type="ECO:0000256" key="1">
    <source>
        <dbReference type="ARBA" id="ARBA00001954"/>
    </source>
</evidence>
<keyword evidence="6" id="KW-0045">Antibiotic biosynthesis</keyword>
<dbReference type="PIRSF" id="PIRSF019543">
    <property type="entry name" value="Clavaminate_syn"/>
    <property type="match status" value="1"/>
</dbReference>
<feature type="region of interest" description="Disordered" evidence="8">
    <location>
        <begin position="1"/>
        <end position="28"/>
    </location>
</feature>
<dbReference type="Proteomes" id="UP000327011">
    <property type="component" value="Unassembled WGS sequence"/>
</dbReference>
<organism evidence="10 11">
    <name type="scientific">Microbispora cellulosiformans</name>
    <dbReference type="NCBI Taxonomy" id="2614688"/>
    <lineage>
        <taxon>Bacteria</taxon>
        <taxon>Bacillati</taxon>
        <taxon>Actinomycetota</taxon>
        <taxon>Actinomycetes</taxon>
        <taxon>Streptosporangiales</taxon>
        <taxon>Streptosporangiaceae</taxon>
        <taxon>Microbispora</taxon>
    </lineage>
</organism>
<proteinExistence type="inferred from homology"/>
<dbReference type="EMBL" id="VYTZ01000017">
    <property type="protein sequence ID" value="KAA9374251.1"/>
    <property type="molecule type" value="Genomic_DNA"/>
</dbReference>
<evidence type="ECO:0000256" key="2">
    <source>
        <dbReference type="ARBA" id="ARBA00008425"/>
    </source>
</evidence>
<evidence type="ECO:0000256" key="8">
    <source>
        <dbReference type="SAM" id="MobiDB-lite"/>
    </source>
</evidence>
<evidence type="ECO:0000313" key="10">
    <source>
        <dbReference type="EMBL" id="KAA9374251.1"/>
    </source>
</evidence>
<name>A0A5J5JV53_9ACTN</name>
<evidence type="ECO:0000256" key="7">
    <source>
        <dbReference type="PIRSR" id="PIRSR019543-2"/>
    </source>
</evidence>
<dbReference type="InterPro" id="IPR050411">
    <property type="entry name" value="AlphaKG_dependent_hydroxylases"/>
</dbReference>
<dbReference type="SUPFAM" id="SSF51197">
    <property type="entry name" value="Clavaminate synthase-like"/>
    <property type="match status" value="1"/>
</dbReference>
<evidence type="ECO:0000256" key="3">
    <source>
        <dbReference type="ARBA" id="ARBA00022723"/>
    </source>
</evidence>
<dbReference type="GO" id="GO:0005506">
    <property type="term" value="F:iron ion binding"/>
    <property type="evidence" value="ECO:0007669"/>
    <property type="project" value="InterPro"/>
</dbReference>
<keyword evidence="3 7" id="KW-0479">Metal-binding</keyword>
<gene>
    <name evidence="10" type="ORF">F5972_32290</name>
</gene>
<accession>A0A5J5JV53</accession>
<dbReference type="GO" id="GO:0017000">
    <property type="term" value="P:antibiotic biosynthetic process"/>
    <property type="evidence" value="ECO:0007669"/>
    <property type="project" value="UniProtKB-KW"/>
</dbReference>
<dbReference type="Pfam" id="PF02668">
    <property type="entry name" value="TauD"/>
    <property type="match status" value="1"/>
</dbReference>
<feature type="compositionally biased region" description="Basic residues" evidence="8">
    <location>
        <begin position="1"/>
        <end position="10"/>
    </location>
</feature>
<dbReference type="GO" id="GO:0016491">
    <property type="term" value="F:oxidoreductase activity"/>
    <property type="evidence" value="ECO:0007669"/>
    <property type="project" value="UniProtKB-KW"/>
</dbReference>
<feature type="binding site" evidence="7">
    <location>
        <position position="252"/>
    </location>
    <ligand>
        <name>Fe cation</name>
        <dbReference type="ChEBI" id="CHEBI:24875"/>
    </ligand>
</feature>
<comment type="caution">
    <text evidence="10">The sequence shown here is derived from an EMBL/GenBank/DDBJ whole genome shotgun (WGS) entry which is preliminary data.</text>
</comment>
<dbReference type="AlphaFoldDB" id="A0A5J5JV53"/>
<sequence>MPEHHPHRRALLTLPPDAAEGGEDQSSALGPELARAATRFGRTLGEAGLLHVTGAWVPAGLPPTPDRPYTELGHPIGTESPLLALASLVGEVISFADWHAGARVQNLYPLRGEASRQNAGNAVYLEMHTETAFRPNTPDALVLLCLRADERVDTLACDLLDVWAGLDPGTRRALAEPAFAFRLPGGTLTEPKPVASRWRGRLRFNYAEALCAVGEEYERPLRTLREGIADRTVTINLRTGDLLLIDNTHLVHGRTAYQPRYDGTDRWLQRCLIRAAA</sequence>